<gene>
    <name evidence="2" type="ORF">A2024_07390</name>
</gene>
<dbReference type="InterPro" id="IPR050135">
    <property type="entry name" value="dGTPase-like"/>
</dbReference>
<dbReference type="SMART" id="SM00471">
    <property type="entry name" value="HDc"/>
    <property type="match status" value="1"/>
</dbReference>
<dbReference type="Pfam" id="PF01966">
    <property type="entry name" value="HD"/>
    <property type="match status" value="1"/>
</dbReference>
<feature type="domain" description="HD" evidence="1">
    <location>
        <begin position="62"/>
        <end position="197"/>
    </location>
</feature>
<proteinExistence type="predicted"/>
<dbReference type="Proteomes" id="UP000177230">
    <property type="component" value="Unassembled WGS sequence"/>
</dbReference>
<dbReference type="GO" id="GO:0006203">
    <property type="term" value="P:dGTP catabolic process"/>
    <property type="evidence" value="ECO:0007669"/>
    <property type="project" value="TreeGrafter"/>
</dbReference>
<accession>A0A1F5RJH0</accession>
<evidence type="ECO:0000259" key="1">
    <source>
        <dbReference type="PROSITE" id="PS51831"/>
    </source>
</evidence>
<dbReference type="Gene3D" id="1.10.3210.10">
    <property type="entry name" value="Hypothetical protein af1432"/>
    <property type="match status" value="1"/>
</dbReference>
<dbReference type="PROSITE" id="PS51831">
    <property type="entry name" value="HD"/>
    <property type="match status" value="1"/>
</dbReference>
<sequence>METLKNPLKPEIYTERVRPREEDIRGPYFRDQTAIIHSMPFRRLKHKTQVFFSPDNDHVCTRMEHTLHVATIASAICRAFGLDVDLAQAIAFGHDLGHAPFGHRGEEVLQDLLKDQGGFHHELYALRVVDQLANDGAGLNLTYGVRDGIICHCGEKYEKEISPRWDKVELEGIKKLGIYPASYEGAIVRMADKVSYLGRDLEDAIRAGLVDEDQVPSGIKQKLGRKNGEIIDTLVKDIITQTQRTGRISLSEENHQLMKALYDFNMKNIYTSPPLEEYGLFSEKILRTLFEELTSVYDRCGEDHERYDHDPVPLFRRFGRHLDKYSQIYRKEKTPAPVIVGDYIAGMTDDYALKCIHEVFIPEPLKFDIPRGMHET</sequence>
<comment type="caution">
    <text evidence="2">The sequence shown here is derived from an EMBL/GenBank/DDBJ whole genome shotgun (WGS) entry which is preliminary data.</text>
</comment>
<organism evidence="2 3">
    <name type="scientific">Candidatus Edwardsbacteria bacterium GWF2_54_11</name>
    <dbReference type="NCBI Taxonomy" id="1817851"/>
    <lineage>
        <taxon>Bacteria</taxon>
        <taxon>Candidatus Edwardsiibacteriota</taxon>
    </lineage>
</organism>
<dbReference type="GO" id="GO:0008832">
    <property type="term" value="F:dGTPase activity"/>
    <property type="evidence" value="ECO:0007669"/>
    <property type="project" value="TreeGrafter"/>
</dbReference>
<dbReference type="AlphaFoldDB" id="A0A1F5RJH0"/>
<protein>
    <recommendedName>
        <fullName evidence="1">HD domain-containing protein</fullName>
    </recommendedName>
</protein>
<dbReference type="InterPro" id="IPR003607">
    <property type="entry name" value="HD/PDEase_dom"/>
</dbReference>
<dbReference type="InterPro" id="IPR006674">
    <property type="entry name" value="HD_domain"/>
</dbReference>
<reference evidence="2 3" key="1">
    <citation type="journal article" date="2016" name="Nat. Commun.">
        <title>Thousands of microbial genomes shed light on interconnected biogeochemical processes in an aquifer system.</title>
        <authorList>
            <person name="Anantharaman K."/>
            <person name="Brown C.T."/>
            <person name="Hug L.A."/>
            <person name="Sharon I."/>
            <person name="Castelle C.J."/>
            <person name="Probst A.J."/>
            <person name="Thomas B.C."/>
            <person name="Singh A."/>
            <person name="Wilkins M.J."/>
            <person name="Karaoz U."/>
            <person name="Brodie E.L."/>
            <person name="Williams K.H."/>
            <person name="Hubbard S.S."/>
            <person name="Banfield J.F."/>
        </authorList>
    </citation>
    <scope>NUCLEOTIDE SEQUENCE [LARGE SCALE GENOMIC DNA]</scope>
</reference>
<evidence type="ECO:0000313" key="3">
    <source>
        <dbReference type="Proteomes" id="UP000177230"/>
    </source>
</evidence>
<dbReference type="EMBL" id="MFFM01000007">
    <property type="protein sequence ID" value="OGF14161.1"/>
    <property type="molecule type" value="Genomic_DNA"/>
</dbReference>
<dbReference type="PANTHER" id="PTHR11373">
    <property type="entry name" value="DEOXYNUCLEOSIDE TRIPHOSPHATE TRIPHOSPHOHYDROLASE"/>
    <property type="match status" value="1"/>
</dbReference>
<dbReference type="SUPFAM" id="SSF109604">
    <property type="entry name" value="HD-domain/PDEase-like"/>
    <property type="match status" value="1"/>
</dbReference>
<dbReference type="PANTHER" id="PTHR11373:SF43">
    <property type="entry name" value="DEOXYGUANOSINETRIPHOSPHATE TRIPHOSPHOHYDROLASE-LIKE PROTEIN"/>
    <property type="match status" value="1"/>
</dbReference>
<name>A0A1F5RJH0_9BACT</name>
<dbReference type="CDD" id="cd00077">
    <property type="entry name" value="HDc"/>
    <property type="match status" value="1"/>
</dbReference>
<evidence type="ECO:0000313" key="2">
    <source>
        <dbReference type="EMBL" id="OGF14161.1"/>
    </source>
</evidence>